<organism evidence="1 2">
    <name type="scientific">Pseudoglutamicibacter cumminsii</name>
    <dbReference type="NCBI Taxonomy" id="156979"/>
    <lineage>
        <taxon>Bacteria</taxon>
        <taxon>Bacillati</taxon>
        <taxon>Actinomycetota</taxon>
        <taxon>Actinomycetes</taxon>
        <taxon>Micrococcales</taxon>
        <taxon>Micrococcaceae</taxon>
        <taxon>Pseudoglutamicibacter</taxon>
    </lineage>
</organism>
<gene>
    <name evidence="1" type="ORF">QP116_05035</name>
</gene>
<evidence type="ECO:0000313" key="2">
    <source>
        <dbReference type="Proteomes" id="UP001240483"/>
    </source>
</evidence>
<dbReference type="AlphaFoldDB" id="A0AAP4C789"/>
<sequence>MSSIISTPYGEISAAGGGAQVAVEVLALQDGVRVHRLPQPVTSGSPKVALTCHGVIFGATNPSMSGPDQEPTFQTLSSMNWKKMDVRLSLKAAIGPVSALAMIELPL</sequence>
<accession>A0AAP4C789</accession>
<evidence type="ECO:0000313" key="1">
    <source>
        <dbReference type="EMBL" id="MDK6275102.1"/>
    </source>
</evidence>
<name>A0AAP4C789_9MICC</name>
<dbReference type="Proteomes" id="UP001240483">
    <property type="component" value="Unassembled WGS sequence"/>
</dbReference>
<comment type="caution">
    <text evidence="1">The sequence shown here is derived from an EMBL/GenBank/DDBJ whole genome shotgun (WGS) entry which is preliminary data.</text>
</comment>
<reference evidence="1" key="1">
    <citation type="submission" date="2023-05" db="EMBL/GenBank/DDBJ databases">
        <title>Cataloging the Phylogenetic Diversity of Human Bladder Bacteria.</title>
        <authorList>
            <person name="Du J."/>
        </authorList>
    </citation>
    <scope>NUCLEOTIDE SEQUENCE</scope>
    <source>
        <strain evidence="1">UMB9978</strain>
    </source>
</reference>
<proteinExistence type="predicted"/>
<dbReference type="EMBL" id="JASODW010000004">
    <property type="protein sequence ID" value="MDK6275102.1"/>
    <property type="molecule type" value="Genomic_DNA"/>
</dbReference>
<protein>
    <submittedName>
        <fullName evidence="1">Uncharacterized protein</fullName>
    </submittedName>
</protein>